<comment type="function">
    <text evidence="2">Hydrolyzes RNA 2',3'-cyclic phosphodiester to an RNA 2'-phosphomonoester.</text>
</comment>
<dbReference type="EMBL" id="CP028339">
    <property type="protein sequence ID" value="AVR88860.1"/>
    <property type="molecule type" value="Genomic_DNA"/>
</dbReference>
<dbReference type="GO" id="GO:0016874">
    <property type="term" value="F:ligase activity"/>
    <property type="evidence" value="ECO:0007669"/>
    <property type="project" value="UniProtKB-KW"/>
</dbReference>
<evidence type="ECO:0000256" key="1">
    <source>
        <dbReference type="ARBA" id="ARBA00022801"/>
    </source>
</evidence>
<feature type="active site" description="Proton acceptor" evidence="2">
    <location>
        <position position="134"/>
    </location>
</feature>
<dbReference type="HAMAP" id="MF_01940">
    <property type="entry name" value="RNA_CPDase"/>
    <property type="match status" value="1"/>
</dbReference>
<sequence>MAGPLLLTSAPLRRRVFFALWPDHTVAAALHETARGLWSACGGRLMRRDTLHLTLAFLGEVPNVALDRLSRAAARIEGAPFVLELDRVGSWHGQRIVWLAPQEAPAALSALAGDLDAELEAEGFALEARPFSPHVTLLRNACSAPPATGPAAVRWPVSAFALLESVRGVGVATYRVLGSWPLAGK</sequence>
<dbReference type="EC" id="3.1.4.58" evidence="2"/>
<dbReference type="Pfam" id="PF13563">
    <property type="entry name" value="2_5_RNA_ligase2"/>
    <property type="match status" value="1"/>
</dbReference>
<evidence type="ECO:0000256" key="2">
    <source>
        <dbReference type="HAMAP-Rule" id="MF_01940"/>
    </source>
</evidence>
<evidence type="ECO:0000313" key="3">
    <source>
        <dbReference type="EMBL" id="AVR88860.1"/>
    </source>
</evidence>
<dbReference type="GO" id="GO:0004113">
    <property type="term" value="F:2',3'-cyclic-nucleotide 3'-phosphodiesterase activity"/>
    <property type="evidence" value="ECO:0007669"/>
    <property type="project" value="InterPro"/>
</dbReference>
<proteinExistence type="inferred from homology"/>
<keyword evidence="1 2" id="KW-0378">Hydrolase</keyword>
<dbReference type="Proteomes" id="UP000241885">
    <property type="component" value="Chromosome"/>
</dbReference>
<dbReference type="NCBIfam" id="TIGR02258">
    <property type="entry name" value="2_5_ligase"/>
    <property type="match status" value="1"/>
</dbReference>
<evidence type="ECO:0000313" key="4">
    <source>
        <dbReference type="Proteomes" id="UP000241885"/>
    </source>
</evidence>
<dbReference type="AlphaFoldDB" id="A0A2R4BNJ6"/>
<feature type="active site" description="Proton donor" evidence="2">
    <location>
        <position position="52"/>
    </location>
</feature>
<dbReference type="SUPFAM" id="SSF55144">
    <property type="entry name" value="LigT-like"/>
    <property type="match status" value="1"/>
</dbReference>
<accession>A0A2R4BNJ6</accession>
<dbReference type="InterPro" id="IPR004175">
    <property type="entry name" value="RNA_CPDase"/>
</dbReference>
<gene>
    <name evidence="3" type="ORF">Tharo_1954</name>
</gene>
<comment type="similarity">
    <text evidence="2">Belongs to the 2H phosphoesterase superfamily. ThpR family.</text>
</comment>
<keyword evidence="4" id="KW-1185">Reference proteome</keyword>
<organism evidence="3 4">
    <name type="scientific">Thauera aromatica K172</name>
    <dbReference type="NCBI Taxonomy" id="44139"/>
    <lineage>
        <taxon>Bacteria</taxon>
        <taxon>Pseudomonadati</taxon>
        <taxon>Pseudomonadota</taxon>
        <taxon>Betaproteobacteria</taxon>
        <taxon>Rhodocyclales</taxon>
        <taxon>Zoogloeaceae</taxon>
        <taxon>Thauera</taxon>
    </lineage>
</organism>
<dbReference type="Gene3D" id="3.90.1140.10">
    <property type="entry name" value="Cyclic phosphodiesterase"/>
    <property type="match status" value="1"/>
</dbReference>
<name>A0A2R4BNJ6_THAAR</name>
<dbReference type="GO" id="GO:0008664">
    <property type="term" value="F:RNA 2',3'-cyclic 3'-phosphodiesterase activity"/>
    <property type="evidence" value="ECO:0007669"/>
    <property type="project" value="UniProtKB-EC"/>
</dbReference>
<feature type="short sequence motif" description="HXTX 2" evidence="2">
    <location>
        <begin position="134"/>
        <end position="137"/>
    </location>
</feature>
<dbReference type="PANTHER" id="PTHR35561:SF1">
    <property type="entry name" value="RNA 2',3'-CYCLIC PHOSPHODIESTERASE"/>
    <property type="match status" value="1"/>
</dbReference>
<comment type="catalytic activity">
    <reaction evidence="2">
        <text>a 3'-end 2',3'-cyclophospho-ribonucleotide-RNA + H2O = a 3'-end 2'-phospho-ribonucleotide-RNA + H(+)</text>
        <dbReference type="Rhea" id="RHEA:11828"/>
        <dbReference type="Rhea" id="RHEA-COMP:10464"/>
        <dbReference type="Rhea" id="RHEA-COMP:17353"/>
        <dbReference type="ChEBI" id="CHEBI:15377"/>
        <dbReference type="ChEBI" id="CHEBI:15378"/>
        <dbReference type="ChEBI" id="CHEBI:83064"/>
        <dbReference type="ChEBI" id="CHEBI:173113"/>
        <dbReference type="EC" id="3.1.4.58"/>
    </reaction>
</comment>
<dbReference type="InterPro" id="IPR009097">
    <property type="entry name" value="Cyclic_Pdiesterase"/>
</dbReference>
<dbReference type="PANTHER" id="PTHR35561">
    <property type="entry name" value="RNA 2',3'-CYCLIC PHOSPHODIESTERASE"/>
    <property type="match status" value="1"/>
</dbReference>
<dbReference type="KEGG" id="tak:Tharo_1954"/>
<keyword evidence="3" id="KW-0436">Ligase</keyword>
<protein>
    <recommendedName>
        <fullName evidence="2">RNA 2',3'-cyclic phosphodiesterase</fullName>
        <shortName evidence="2">RNA 2',3'-CPDase</shortName>
        <ecNumber evidence="2">3.1.4.58</ecNumber>
    </recommendedName>
</protein>
<reference evidence="3 4" key="1">
    <citation type="submission" date="2018-03" db="EMBL/GenBank/DDBJ databases">
        <title>Complete genome sequence of Thauera aromatica, a model organism for studying aromatic compound degradation under denitrifying conditions.</title>
        <authorList>
            <person name="Lo H.-Y."/>
            <person name="Goris T."/>
            <person name="Boll M."/>
            <person name="Mueller J.A."/>
        </authorList>
    </citation>
    <scope>NUCLEOTIDE SEQUENCE [LARGE SCALE GENOMIC DNA]</scope>
    <source>
        <strain evidence="3 4">K172</strain>
    </source>
</reference>
<dbReference type="RefSeq" id="WP_107221031.1">
    <property type="nucleotide sequence ID" value="NZ_CP028339.1"/>
</dbReference>
<feature type="short sequence motif" description="HXTX 1" evidence="2">
    <location>
        <begin position="52"/>
        <end position="55"/>
    </location>
</feature>
<dbReference type="OrthoDB" id="7061261at2"/>